<dbReference type="PANTHER" id="PTHR24216:SF65">
    <property type="entry name" value="PAXILLIN-LIKE PROTEIN 1"/>
    <property type="match status" value="1"/>
</dbReference>
<organism evidence="3">
    <name type="scientific">Neospora caninum (strain Liverpool)</name>
    <dbReference type="NCBI Taxonomy" id="572307"/>
    <lineage>
        <taxon>Eukaryota</taxon>
        <taxon>Sar</taxon>
        <taxon>Alveolata</taxon>
        <taxon>Apicomplexa</taxon>
        <taxon>Conoidasida</taxon>
        <taxon>Coccidia</taxon>
        <taxon>Eucoccidiorida</taxon>
        <taxon>Eimeriorina</taxon>
        <taxon>Sarcocystidae</taxon>
        <taxon>Neospora</taxon>
    </lineage>
</organism>
<feature type="region of interest" description="Disordered" evidence="1">
    <location>
        <begin position="2335"/>
        <end position="2356"/>
    </location>
</feature>
<evidence type="ECO:0008006" key="4">
    <source>
        <dbReference type="Google" id="ProtNLM"/>
    </source>
</evidence>
<feature type="compositionally biased region" description="Low complexity" evidence="1">
    <location>
        <begin position="2930"/>
        <end position="2968"/>
    </location>
</feature>
<accession>A0A0F7U976</accession>
<proteinExistence type="predicted"/>
<feature type="compositionally biased region" description="Polar residues" evidence="1">
    <location>
        <begin position="821"/>
        <end position="830"/>
    </location>
</feature>
<feature type="transmembrane region" description="Helical" evidence="2">
    <location>
        <begin position="71"/>
        <end position="93"/>
    </location>
</feature>
<feature type="compositionally biased region" description="Basic and acidic residues" evidence="1">
    <location>
        <begin position="835"/>
        <end position="856"/>
    </location>
</feature>
<feature type="compositionally biased region" description="Basic and acidic residues" evidence="1">
    <location>
        <begin position="677"/>
        <end position="692"/>
    </location>
</feature>
<gene>
    <name evidence="3" type="ORF">BN1204_014560</name>
</gene>
<reference evidence="3" key="1">
    <citation type="journal article" date="2015" name="PLoS ONE">
        <title>Comprehensive Evaluation of Toxoplasma gondii VEG and Neospora caninum LIV Genomes with Tachyzoite Stage Transcriptome and Proteome Defines Novel Transcript Features.</title>
        <authorList>
            <person name="Ramaprasad A."/>
            <person name="Mourier T."/>
            <person name="Naeem R."/>
            <person name="Malas T.B."/>
            <person name="Moussa E."/>
            <person name="Panigrahi A."/>
            <person name="Vermont S.J."/>
            <person name="Otto T.D."/>
            <person name="Wastling J."/>
            <person name="Pain A."/>
        </authorList>
    </citation>
    <scope>NUCLEOTIDE SEQUENCE</scope>
    <source>
        <strain evidence="3">Liverpool</strain>
    </source>
</reference>
<feature type="region of interest" description="Disordered" evidence="1">
    <location>
        <begin position="2162"/>
        <end position="2189"/>
    </location>
</feature>
<evidence type="ECO:0000256" key="2">
    <source>
        <dbReference type="SAM" id="Phobius"/>
    </source>
</evidence>
<keyword evidence="2" id="KW-1133">Transmembrane helix</keyword>
<dbReference type="EMBL" id="LN714479">
    <property type="protein sequence ID" value="CEL65616.1"/>
    <property type="molecule type" value="Genomic_DNA"/>
</dbReference>
<feature type="region of interest" description="Disordered" evidence="1">
    <location>
        <begin position="564"/>
        <end position="589"/>
    </location>
</feature>
<feature type="region of interest" description="Disordered" evidence="1">
    <location>
        <begin position="1318"/>
        <end position="1391"/>
    </location>
</feature>
<feature type="region of interest" description="Disordered" evidence="1">
    <location>
        <begin position="888"/>
        <end position="919"/>
    </location>
</feature>
<feature type="region of interest" description="Disordered" evidence="1">
    <location>
        <begin position="1223"/>
        <end position="1288"/>
    </location>
</feature>
<feature type="compositionally biased region" description="Gly residues" evidence="1">
    <location>
        <begin position="2587"/>
        <end position="2596"/>
    </location>
</feature>
<feature type="compositionally biased region" description="Low complexity" evidence="1">
    <location>
        <begin position="1225"/>
        <end position="1250"/>
    </location>
</feature>
<feature type="region of interest" description="Disordered" evidence="1">
    <location>
        <begin position="3270"/>
        <end position="3299"/>
    </location>
</feature>
<feature type="compositionally biased region" description="Basic and acidic residues" evidence="1">
    <location>
        <begin position="2407"/>
        <end position="2422"/>
    </location>
</feature>
<feature type="region of interest" description="Disordered" evidence="1">
    <location>
        <begin position="1555"/>
        <end position="1576"/>
    </location>
</feature>
<feature type="region of interest" description="Disordered" evidence="1">
    <location>
        <begin position="1424"/>
        <end position="1454"/>
    </location>
</feature>
<evidence type="ECO:0000256" key="1">
    <source>
        <dbReference type="SAM" id="MobiDB-lite"/>
    </source>
</evidence>
<evidence type="ECO:0000313" key="3">
    <source>
        <dbReference type="EMBL" id="CEL65616.1"/>
    </source>
</evidence>
<feature type="region of interest" description="Disordered" evidence="1">
    <location>
        <begin position="650"/>
        <end position="714"/>
    </location>
</feature>
<keyword evidence="2" id="KW-0812">Transmembrane</keyword>
<feature type="region of interest" description="Disordered" evidence="1">
    <location>
        <begin position="2915"/>
        <end position="2968"/>
    </location>
</feature>
<name>A0A0F7U976_NEOCL</name>
<feature type="region of interest" description="Disordered" evidence="1">
    <location>
        <begin position="3210"/>
        <end position="3245"/>
    </location>
</feature>
<dbReference type="Gene3D" id="1.25.40.10">
    <property type="entry name" value="Tetratricopeptide repeat domain"/>
    <property type="match status" value="1"/>
</dbReference>
<feature type="region of interest" description="Disordered" evidence="1">
    <location>
        <begin position="2067"/>
        <end position="2091"/>
    </location>
</feature>
<dbReference type="PANTHER" id="PTHR24216">
    <property type="entry name" value="PAXILLIN-RELATED"/>
    <property type="match status" value="1"/>
</dbReference>
<feature type="compositionally biased region" description="Basic and acidic residues" evidence="1">
    <location>
        <begin position="1340"/>
        <end position="1366"/>
    </location>
</feature>
<keyword evidence="2" id="KW-0472">Membrane</keyword>
<feature type="compositionally biased region" description="Basic residues" evidence="1">
    <location>
        <begin position="3281"/>
        <end position="3291"/>
    </location>
</feature>
<dbReference type="InterPro" id="IPR011990">
    <property type="entry name" value="TPR-like_helical_dom_sf"/>
</dbReference>
<feature type="region of interest" description="Disordered" evidence="1">
    <location>
        <begin position="1106"/>
        <end position="1134"/>
    </location>
</feature>
<feature type="region of interest" description="Disordered" evidence="1">
    <location>
        <begin position="2407"/>
        <end position="2444"/>
    </location>
</feature>
<feature type="compositionally biased region" description="Basic and acidic residues" evidence="1">
    <location>
        <begin position="2544"/>
        <end position="2553"/>
    </location>
</feature>
<feature type="compositionally biased region" description="Basic and acidic residues" evidence="1">
    <location>
        <begin position="1118"/>
        <end position="1127"/>
    </location>
</feature>
<feature type="region of interest" description="Disordered" evidence="1">
    <location>
        <begin position="811"/>
        <end position="857"/>
    </location>
</feature>
<feature type="compositionally biased region" description="Basic and acidic residues" evidence="1">
    <location>
        <begin position="701"/>
        <end position="714"/>
    </location>
</feature>
<feature type="compositionally biased region" description="Basic and acidic residues" evidence="1">
    <location>
        <begin position="1561"/>
        <end position="1574"/>
    </location>
</feature>
<feature type="region of interest" description="Disordered" evidence="1">
    <location>
        <begin position="1896"/>
        <end position="1923"/>
    </location>
</feature>
<feature type="compositionally biased region" description="Basic and acidic residues" evidence="1">
    <location>
        <begin position="888"/>
        <end position="903"/>
    </location>
</feature>
<feature type="compositionally biased region" description="Low complexity" evidence="1">
    <location>
        <begin position="1899"/>
        <end position="1923"/>
    </location>
</feature>
<protein>
    <recommendedName>
        <fullName evidence="4">Transmembrane protein</fullName>
    </recommendedName>
</protein>
<sequence length="3299" mass="353753">MQGVYVHVSRRSLSPASEPMPAPVSSSSNFSFPLVPTPLCFHQCSRRKMENLFQHLFLQLVLPCHGRPPEVPFWVSPLVCLLFFLCFLAVSLCRASAIMCLHLSAGLLRAISAVAGRCRRPLPRPPCNAFPSSRVCGVRDRFRFLSSVLGFSILISFSTAEGRNAGLFSASHPCHPPPSPTIPAPVSSLSLDALSLQQSGATSLSRTSSRLPTFYPSLPPSLASQGSQAFPPCRSGVCAKERKPGSALFVPKKAASWIFLGVLRNDKKYVTRKDHSVLAQVHPRCGQLSTCATDARDSANAQSRREGRTRLECAETTKRIQPSRLASRWCGRTGELRKLQVVGPRQIPFCFLFSGDSKSRFEAFMTRGGGAPEGRICGGTPSTLVANTAVSLSLSPSASASRSLPLSFPSVHRLFASSRSPASPLGFFHCLDSTAVQRDVFPELSSLSDSSGPARASELLSPLSFSPRTGGSASPYLSPFLSPLRSSSPPFLHSHAGRRSRGLPASSSTSGLSPFSVSLPLANPVHPPAVASRALLVSLLSQLETAAASAATAATTAMPVFSKRETAINKSAPPSGASKSDEADSRPPSPQELLMALAALAWLTLQQGEAAFLGDEATAGAESLESFQRRLDQLLKRLLALERYTASAAAAAPRPRSEGLAPRPKEATGTRGVEPPETERGERDGVDGEAEKLGAANIKGAQKETGKAVRRPSDAKEKNVALIGGPVSVYVEYVLFLLPLWERRKQLVERLKSFRVQGGKGGETGAVAVLCDLRALLRMLQDLQEADRLRRLFVTYLGMVSHATAGLSGDLEAPEAAETPASDNTQQRGVTKTRRNLEEIRGGGDNRGDEGGKDAEDFNSDILGEIRRIVGGGRHLLRQWEEEATKVAKRVPELGQKGEEAKSRGRRGRSSGQSGEENTQCVPLSFHALLQPSPPLSPYQLRHIAQDLLALGVSTPQVEREIESLRPFTHPSSGFASAFEGKESQKLAGPHSECPADMPSWRVMGEKAQTPVSEDSGAVHSSSASFSVLPSLDGEADDIDDALRVSPASLWRSTAVNLAPPSVRAEERELQFTLLRSYAREGRWREALKKLSLLLRLFVLENQQRDTRENPHSAQELPQRKPERAPREPTANQKSWERTVYGAAAIVAESCAEKEQYVAAAQSLAVLPVSLDPPPPDLLLPSSSSLSPFTSSLLPLSPTPLLPLSLSLAHALRQRLRDLRLCTTSSRASPSSSPSAQVSRSSPLSGSSGTPDGGAEETPGSVPAEGEARQGDSGSEMEVLGPPTACSPQHARQAKTLLDALSFLLLRLRWWIACAKKRGPPADGAGSRRPVPEDADADGGAERRDDAEDADASARESAAKARRAVDKQSAGSDGGSSTGTEDPNRSGSSSGAVEAFLRDGEKALASLEGFLSTAQAQLARLPQAPPGLQSEGTAGHGPAGHLVSGEAEKQEGLSEATDLDAAVARLGRFLEKAGEQETETSFGTSSSGQSCRSLLRTLRQTQDTDQLPGLVHALLQKNEGTDEARSTGKVNGRLTPLQAQFAILEALRLLYEGDDDADGEGDARGDGDERHEMAGHATRRRKAAVEALDDLLLVLLPNYVISASPSLATKTSPLHVGRLRPDVQTTLGFASVAMSLASLGDFPRLRRFLASLPRLPFDLSHLLAPPAHPVPPAGPAAPGLSLHLFPALTALLTLLLRVAEAAKTREGLESRPCETCLAFACSLVRDTPELLNLPTHLRAYLPSSLAFFLAHARHLKAGSSQMSEGSSPALAATLSAVAELVRKEPERLKDEIEEAMEKGRREAVFAKTLELVAAVRWQTRNLLEQLANAKRTERERDQRPDERYVGRVLARERRRIVTVYGQLLRAFQNDGSYPLFLSELLLSELRICDLKGQRRHLQSPSPAASSPSPGLSPLSPGSSSLSPGSSSPSFLSRAYVAALRSFSAFTSAADNFATLAQGSRKGTLAAEGSAQAAMEILDLMEDTGVDLHATAFSAALKANSKRASPSFFPPFFFQRASSPLLDALRLIRRMTAARACLPDTRCFNYALAAAARQTYLPASLQPGAARAPGACAENGDSEETAEDAGGGTAVGRGDAGAAAAEWLLREMGRAGAQVKPNAVTLTTALEAFKKAGVPPSPLLQSLLPDDPALAVAALRLLSGESSSLSSSSRCDSKPNKNATGQEKGDAQLSSLARNSTKVRVVDTPLLNALLHCQAVHGDVETAEKLFFSHLKSLQMFHLGQNAFDAHAAAVGRPDEASFQALLFAANKAANPEKAEQFLRLQILYRLAPRIQQWNEVLKAYTARLRALAERRAFPCQPHRKNRDLFDLVRIHAPGGERPKADEEEIDTAGRNGARSAAEELCESIDRLREIRATLKTDGPSPDVRTFLLLNRALSAAAAAVEVALGDRSAKECGDQTRGDECRSGGGQGLGCREPNASQSPSSSVSPSVLLAKIADTAHSVAQDYSRFLSLGSEPSAAPVADSPSPLSPAAPPELARFKPWVFGEAMRCAALAGRPADAVLLFLDELLPQREKVVEQRERENTDAACARAERAADPGVKAANAGTGKAVGASPEPTGKDFASEAEETGQGGFAGDENGGALRSRENASEDRCLRLLPLPVSIGQLLIEGLEGVAKERLGLVQVNAKKNREKEQVLKELGVPAWEKTRKEIDREETIQRLTALMQRGLTALRREWPRLAPNLEETLWGFEETLEADGPQMVGQAEEIGGKPNGSEREATGMGQVLTLLGAKGESGIRRKRAETGEKARSDRILLSRLPKGLFSEAAECQRRDTKSDTWERNALVSTAKPTREDLGCPGASRDVDGGIPVETARLWKEKNVCLSPGLAMKRELLHQLRKATTFEEACSAVSRLYRLRIHQPGLAFGPGDEAVVFKCLVRQAPRPVEALRVFGDLQEPLDSADPSQSPECLLHSCPSSSAPDVSPSSSSSSYSSSSDSSASSSSASSSAGSPKSTPALLPLGLLQEAFLSALRQSRAGEGDRLVEVIPFFVEAPYPPQALLSPSLTLEALNIVGGPRSGGTGGVNPAREAARKREIQAIFAFLQKCKQAVHSTGDDLGAPGGRRVRREELEDAGIKALGERGGWREAVALLHERLTSSPASPPPRAWWAAAQLAAERAKQPEVSRILKRLTRFKFAVADATQPPTLLAKVQQVLAEDLEDEEARRREKQLLETARRREAGDEIAYAVEGKETQTHAATGNRLRRRGKVTERVEEKDEETDEEDALIEGGVKSPFGEEVARYSVIYKLENLLNMPEEEPDTDLYYGKKKAVKRAKPRKGDARRS</sequence>
<feature type="compositionally biased region" description="Acidic residues" evidence="1">
    <location>
        <begin position="3231"/>
        <end position="3241"/>
    </location>
</feature>
<feature type="region of interest" description="Disordered" evidence="1">
    <location>
        <begin position="2544"/>
        <end position="2603"/>
    </location>
</feature>